<dbReference type="Pfam" id="PF00168">
    <property type="entry name" value="C2"/>
    <property type="match status" value="1"/>
</dbReference>
<dbReference type="InterPro" id="IPR056431">
    <property type="entry name" value="C2CD5_YbjQ-rel_dom"/>
</dbReference>
<feature type="region of interest" description="Disordered" evidence="1">
    <location>
        <begin position="325"/>
        <end position="348"/>
    </location>
</feature>
<name>T1K4U5_TETUR</name>
<dbReference type="AlphaFoldDB" id="T1K4U5"/>
<dbReference type="SMART" id="SM00239">
    <property type="entry name" value="C2"/>
    <property type="match status" value="1"/>
</dbReference>
<dbReference type="Pfam" id="PF23028">
    <property type="entry name" value="YbjQ_3"/>
    <property type="match status" value="1"/>
</dbReference>
<dbReference type="GO" id="GO:0090314">
    <property type="term" value="P:positive regulation of protein targeting to membrane"/>
    <property type="evidence" value="ECO:0007669"/>
    <property type="project" value="TreeGrafter"/>
</dbReference>
<dbReference type="GO" id="GO:0031340">
    <property type="term" value="P:positive regulation of vesicle fusion"/>
    <property type="evidence" value="ECO:0007669"/>
    <property type="project" value="TreeGrafter"/>
</dbReference>
<evidence type="ECO:0000313" key="4">
    <source>
        <dbReference type="Proteomes" id="UP000015104"/>
    </source>
</evidence>
<dbReference type="Gene3D" id="2.60.40.150">
    <property type="entry name" value="C2 domain"/>
    <property type="match status" value="1"/>
</dbReference>
<dbReference type="PANTHER" id="PTHR37412">
    <property type="entry name" value="C2 DOMAIN-CONTAINING PROTEIN 5"/>
    <property type="match status" value="1"/>
</dbReference>
<feature type="region of interest" description="Disordered" evidence="1">
    <location>
        <begin position="532"/>
        <end position="604"/>
    </location>
</feature>
<dbReference type="Proteomes" id="UP000015104">
    <property type="component" value="Unassembled WGS sequence"/>
</dbReference>
<dbReference type="GO" id="GO:0005544">
    <property type="term" value="F:calcium-dependent phospholipid binding"/>
    <property type="evidence" value="ECO:0007669"/>
    <property type="project" value="InterPro"/>
</dbReference>
<reference evidence="3" key="2">
    <citation type="submission" date="2015-06" db="UniProtKB">
        <authorList>
            <consortium name="EnsemblMetazoa"/>
        </authorList>
    </citation>
    <scope>IDENTIFICATION</scope>
</reference>
<dbReference type="PROSITE" id="PS50004">
    <property type="entry name" value="C2"/>
    <property type="match status" value="1"/>
</dbReference>
<dbReference type="InterPro" id="IPR038983">
    <property type="entry name" value="C2CD5"/>
</dbReference>
<dbReference type="GO" id="GO:0005886">
    <property type="term" value="C:plasma membrane"/>
    <property type="evidence" value="ECO:0007669"/>
    <property type="project" value="TreeGrafter"/>
</dbReference>
<dbReference type="EMBL" id="CAEY01001580">
    <property type="status" value="NOT_ANNOTATED_CDS"/>
    <property type="molecule type" value="Genomic_DNA"/>
</dbReference>
<feature type="compositionally biased region" description="Polar residues" evidence="1">
    <location>
        <begin position="532"/>
        <end position="542"/>
    </location>
</feature>
<feature type="compositionally biased region" description="Basic and acidic residues" evidence="1">
    <location>
        <begin position="774"/>
        <end position="795"/>
    </location>
</feature>
<dbReference type="InterPro" id="IPR000008">
    <property type="entry name" value="C2_dom"/>
</dbReference>
<feature type="region of interest" description="Disordered" evidence="1">
    <location>
        <begin position="373"/>
        <end position="415"/>
    </location>
</feature>
<feature type="compositionally biased region" description="Low complexity" evidence="1">
    <location>
        <begin position="393"/>
        <end position="412"/>
    </location>
</feature>
<dbReference type="EnsemblMetazoa" id="tetur05g03930.1">
    <property type="protein sequence ID" value="tetur05g03930.1"/>
    <property type="gene ID" value="tetur05g03930"/>
</dbReference>
<dbReference type="Pfam" id="PF23025">
    <property type="entry name" value="YbjQ_2"/>
    <property type="match status" value="3"/>
</dbReference>
<feature type="compositionally biased region" description="Polar residues" evidence="1">
    <location>
        <begin position="583"/>
        <end position="596"/>
    </location>
</feature>
<gene>
    <name evidence="3" type="primary">107360420</name>
</gene>
<organism evidence="3 4">
    <name type="scientific">Tetranychus urticae</name>
    <name type="common">Two-spotted spider mite</name>
    <dbReference type="NCBI Taxonomy" id="32264"/>
    <lineage>
        <taxon>Eukaryota</taxon>
        <taxon>Metazoa</taxon>
        <taxon>Ecdysozoa</taxon>
        <taxon>Arthropoda</taxon>
        <taxon>Chelicerata</taxon>
        <taxon>Arachnida</taxon>
        <taxon>Acari</taxon>
        <taxon>Acariformes</taxon>
        <taxon>Trombidiformes</taxon>
        <taxon>Prostigmata</taxon>
        <taxon>Eleutherengona</taxon>
        <taxon>Raphignathae</taxon>
        <taxon>Tetranychoidea</taxon>
        <taxon>Tetranychidae</taxon>
        <taxon>Tetranychus</taxon>
    </lineage>
</organism>
<dbReference type="GO" id="GO:0065002">
    <property type="term" value="P:intracellular protein transmembrane transport"/>
    <property type="evidence" value="ECO:0007669"/>
    <property type="project" value="TreeGrafter"/>
</dbReference>
<sequence length="1121" mass="122590">MPGKVKVRIIAGRNLPVMDKSSDTSDAFVEVKLGNTTYKTEVYRHSLNPCWNSDCFRFEVDDEELQDEPLQIRIMDYDTYSANDAIGKVYIDLNPLLHKDSVHAMWGWFPIYDTMHGIRGEVHCAVKVDLFSDSNRYRQSSCGVRFFYSPGVPHGYVCSAILGFVEELVVNDDPEYQWIDKIRTPRASNEARQTLFSKLSGEVKRKIGLKALELGGNSVVGYQQYFDLEGESGIVVRGIGTAVVLSKVDNNAVLRHVPHGRNSHLGLPTQAQTQSSALNEELPSSLPSSNAPVTTPMINQTNHGSSINIITNSYATIPGGYAPNTNNATKDSMPVPKSFSPSSSVNIVNSDNQHYQQNNNNEVEHIAGATNNSSTLVNNKYGSPSKGQFGRGSSDPDLSTTPTKPSSSHSSTCGSIGKPNIKFMISPENLHLLEYPFITMRQFPPGFIANIGGTVSSRSVKLLDHINCPEDPETRDAWWMELRKEIRSHCRSLTCNAVLGYSEATYICDNVVILSASGTAVVLSRGGDHAQFINSNRSSTQDKAGKIDPENNSSSTNQSTGTSTTAPTSTSSATLSANKGEANKSTRNHSTSDYQQSPSLPPSLSSSPNCSICHIPYPESSVPFHSSLLNCRICKKAKVSDVLFMTIEPPNNIPIVGRGCLIQARVCRNKRDSKGEQCAKELSDSLPFLEHELHRQLLSKVKVKGMNAIFGLKVQISFGENMLIALATGTAAYVGALPPPDPPQISSGKGVKTTDLNAIQKLILESMSRNREHYGLTDIPVEEREPSEGEEERNGTKASDSDNEAEYVDNYLKKVKDPVLDQVLGSKDGCVVLEVDDTEDADIISLMIDSDVPKGYEICNTETMPGLSGCFSGVLQTFAQVHRVKLIAIKQFGQQFDWIIQGLFVKLRRLVPCCLTDIKFHVDLPEQDLVQVTVLGSAIGIVGSSSLGPIGKGNLYLPASSTYRRRRTLSANDSCDELLFTMDEDHGPNPDEIDDMKKENFIPSETISESNGIELTPLSYVPGSHIQKYLGNLDFFFIRETTSIRESGGLNGFIHSFLSEVFAIVRAHVASLSGNAMVSLHLTQCVLVHNPHKNQAQCLINIAGDVVSIQNCSTKPIPVGR</sequence>
<dbReference type="GO" id="GO:0010828">
    <property type="term" value="P:positive regulation of D-glucose transmembrane transport"/>
    <property type="evidence" value="ECO:0007669"/>
    <property type="project" value="TreeGrafter"/>
</dbReference>
<evidence type="ECO:0000313" key="3">
    <source>
        <dbReference type="EnsemblMetazoa" id="tetur05g03930.1"/>
    </source>
</evidence>
<dbReference type="CDD" id="cd08688">
    <property type="entry name" value="C2_KIAA0528-like"/>
    <property type="match status" value="1"/>
</dbReference>
<dbReference type="OMA" id="TMFYLES"/>
<feature type="compositionally biased region" description="Low complexity" evidence="1">
    <location>
        <begin position="275"/>
        <end position="291"/>
    </location>
</feature>
<dbReference type="eggNOG" id="KOG1031">
    <property type="taxonomic scope" value="Eukaryota"/>
</dbReference>
<dbReference type="SUPFAM" id="SSF49562">
    <property type="entry name" value="C2 domain (Calcium/lipid-binding domain, CaLB)"/>
    <property type="match status" value="1"/>
</dbReference>
<dbReference type="PANTHER" id="PTHR37412:SF2">
    <property type="entry name" value="C2 DOMAIN-CONTAINING PROTEIN 5"/>
    <property type="match status" value="1"/>
</dbReference>
<dbReference type="HOGENOM" id="CLU_003204_0_0_1"/>
<dbReference type="OrthoDB" id="419768at2759"/>
<protein>
    <recommendedName>
        <fullName evidence="2">C2 domain-containing protein</fullName>
    </recommendedName>
</protein>
<feature type="domain" description="C2" evidence="2">
    <location>
        <begin position="1"/>
        <end position="107"/>
    </location>
</feature>
<dbReference type="InterPro" id="IPR057815">
    <property type="entry name" value="C2CD5_C"/>
</dbReference>
<accession>T1K4U5</accession>
<dbReference type="GO" id="GO:0005509">
    <property type="term" value="F:calcium ion binding"/>
    <property type="evidence" value="ECO:0007669"/>
    <property type="project" value="TreeGrafter"/>
</dbReference>
<feature type="region of interest" description="Disordered" evidence="1">
    <location>
        <begin position="774"/>
        <end position="803"/>
    </location>
</feature>
<evidence type="ECO:0000259" key="2">
    <source>
        <dbReference type="PROSITE" id="PS50004"/>
    </source>
</evidence>
<reference evidence="4" key="1">
    <citation type="submission" date="2011-08" db="EMBL/GenBank/DDBJ databases">
        <authorList>
            <person name="Rombauts S."/>
        </authorList>
    </citation>
    <scope>NUCLEOTIDE SEQUENCE</scope>
    <source>
        <strain evidence="4">London</strain>
    </source>
</reference>
<feature type="compositionally biased region" description="Polar residues" evidence="1">
    <location>
        <begin position="373"/>
        <end position="386"/>
    </location>
</feature>
<dbReference type="InterPro" id="IPR056430">
    <property type="entry name" value="C2CD5_YbjQ-like_dom"/>
</dbReference>
<dbReference type="GO" id="GO:0072659">
    <property type="term" value="P:protein localization to plasma membrane"/>
    <property type="evidence" value="ECO:0007669"/>
    <property type="project" value="TreeGrafter"/>
</dbReference>
<proteinExistence type="predicted"/>
<evidence type="ECO:0000256" key="1">
    <source>
        <dbReference type="SAM" id="MobiDB-lite"/>
    </source>
</evidence>
<keyword evidence="4" id="KW-1185">Reference proteome</keyword>
<feature type="compositionally biased region" description="Low complexity" evidence="1">
    <location>
        <begin position="332"/>
        <end position="348"/>
    </location>
</feature>
<dbReference type="InterPro" id="IPR035892">
    <property type="entry name" value="C2_domain_sf"/>
</dbReference>
<dbReference type="STRING" id="32264.T1K4U5"/>
<feature type="compositionally biased region" description="Low complexity" evidence="1">
    <location>
        <begin position="551"/>
        <end position="578"/>
    </location>
</feature>
<dbReference type="InterPro" id="IPR037785">
    <property type="entry name" value="C2_C2CD5"/>
</dbReference>
<dbReference type="Pfam" id="PF23128">
    <property type="entry name" value="YbjQ_4"/>
    <property type="match status" value="1"/>
</dbReference>
<feature type="region of interest" description="Disordered" evidence="1">
    <location>
        <begin position="259"/>
        <end position="291"/>
    </location>
</feature>
<dbReference type="KEGG" id="tut:107360420"/>